<name>A0A1G8HGD9_9HYPH</name>
<evidence type="ECO:0000313" key="2">
    <source>
        <dbReference type="Proteomes" id="UP000198894"/>
    </source>
</evidence>
<dbReference type="Gene3D" id="3.30.310.50">
    <property type="entry name" value="Alpha-D-phosphohexomutase, C-terminal domain"/>
    <property type="match status" value="1"/>
</dbReference>
<dbReference type="Proteomes" id="UP000198894">
    <property type="component" value="Unassembled WGS sequence"/>
</dbReference>
<dbReference type="RefSeq" id="WP_091589882.1">
    <property type="nucleotide sequence ID" value="NZ_FNEE01000001.1"/>
</dbReference>
<organism evidence="1 2">
    <name type="scientific">Mesorhizobium muleiense</name>
    <dbReference type="NCBI Taxonomy" id="1004279"/>
    <lineage>
        <taxon>Bacteria</taxon>
        <taxon>Pseudomonadati</taxon>
        <taxon>Pseudomonadota</taxon>
        <taxon>Alphaproteobacteria</taxon>
        <taxon>Hyphomicrobiales</taxon>
        <taxon>Phyllobacteriaceae</taxon>
        <taxon>Mesorhizobium</taxon>
    </lineage>
</organism>
<dbReference type="EMBL" id="FNEE01000001">
    <property type="protein sequence ID" value="SDI05645.1"/>
    <property type="molecule type" value="Genomic_DNA"/>
</dbReference>
<evidence type="ECO:0008006" key="3">
    <source>
        <dbReference type="Google" id="ProtNLM"/>
    </source>
</evidence>
<dbReference type="AlphaFoldDB" id="A0A1G8HGD9"/>
<evidence type="ECO:0000313" key="1">
    <source>
        <dbReference type="EMBL" id="SDI05645.1"/>
    </source>
</evidence>
<dbReference type="Pfam" id="PF09981">
    <property type="entry name" value="DUF2218"/>
    <property type="match status" value="1"/>
</dbReference>
<dbReference type="InterPro" id="IPR014543">
    <property type="entry name" value="UCP028291"/>
</dbReference>
<reference evidence="2" key="1">
    <citation type="submission" date="2016-10" db="EMBL/GenBank/DDBJ databases">
        <authorList>
            <person name="Varghese N."/>
            <person name="Submissions S."/>
        </authorList>
    </citation>
    <scope>NUCLEOTIDE SEQUENCE [LARGE SCALE GENOMIC DNA]</scope>
    <source>
        <strain evidence="2">CGMCC 1.11022</strain>
    </source>
</reference>
<keyword evidence="2" id="KW-1185">Reference proteome</keyword>
<dbReference type="PIRSF" id="PIRSF028291">
    <property type="entry name" value="UCP028291"/>
    <property type="match status" value="1"/>
</dbReference>
<proteinExistence type="predicted"/>
<protein>
    <recommendedName>
        <fullName evidence="3">DUF2218 domain-containing protein</fullName>
    </recommendedName>
</protein>
<gene>
    <name evidence="1" type="ORF">SAMN05428953_10151</name>
</gene>
<sequence length="94" mass="10522">MLTAITRCETPNAGKYLQQLCKHFAHKVEVAYGDGHGQCRFSCGTATMNAGLERLDIVVEAADTKALTETKQVIESHLVRFAFRENLQPLAWRD</sequence>
<accession>A0A1G8HGD9</accession>